<sequence length="620" mass="67072">MADNDDEPTKRESHFNEQRASLRSDTSQSSSNARSRSRHQSLLSHRQSLPRTAEDFDLNPDRADSEALPSPPGSPSPAPAIPRDRSEILASREKEKRRSKRSSAGRDSATSRSKSRTRAPSKGRNIEDLLIAASWENLDFLTSPPPDTPVTLSREEYWRAKLDNDASSASQLPQPSTSRNIAAPRTPTKTSRRPSLFSRSNPSNSPQSQNGITALPTMTDDAPQLSGADAYHQSQPTSKAQRTSRLLTEVYTICFLIFFAIWGTLARLGLQALTFYPGAPVVFSELWANVAGTFVMGFLAEDMRLFRSEWGMHSHSTGGDAAIAQPADRPAETGSQSLEKQRTLDKKGHSKVKKTIPLYIGLTTGFCGSFTSFSSFMRDVFLGMSNDLPAPPYHPTSAPSTLSSRDPGYSVMALIGVILITVALCFSALKTGAHLAASLDRLTPTLPFRLTRRVIDPLFVVLGLGSWLGAVLLAALPPNGHDAWRGQAVFACVFAPLGCLLRYYTSLLLNPVNPSFPLGTFVVNIFGTAVLGMSYDLQRVRISGIAGGSVIGCQVLQGIEDGFCGALTTVSTWMLELDSLRRGHGYVYGASSVVVGVSVLTVVMGSVRWSVGWEAVACAT</sequence>
<evidence type="ECO:0000256" key="5">
    <source>
        <dbReference type="ARBA" id="ARBA00022989"/>
    </source>
</evidence>
<comment type="caution">
    <text evidence="11">The sequence shown here is derived from an EMBL/GenBank/DDBJ whole genome shotgun (WGS) entry which is preliminary data.</text>
</comment>
<feature type="transmembrane region" description="Helical" evidence="10">
    <location>
        <begin position="282"/>
        <end position="300"/>
    </location>
</feature>
<name>A0A9W9D6R3_9PLEO</name>
<evidence type="ECO:0000256" key="4">
    <source>
        <dbReference type="ARBA" id="ARBA00022692"/>
    </source>
</evidence>
<feature type="compositionally biased region" description="Pro residues" evidence="9">
    <location>
        <begin position="69"/>
        <end position="80"/>
    </location>
</feature>
<evidence type="ECO:0000256" key="1">
    <source>
        <dbReference type="ARBA" id="ARBA00002598"/>
    </source>
</evidence>
<protein>
    <submittedName>
        <fullName evidence="11">Uncharacterized protein</fullName>
    </submittedName>
</protein>
<organism evidence="11 12">
    <name type="scientific">Didymella pomorum</name>
    <dbReference type="NCBI Taxonomy" id="749634"/>
    <lineage>
        <taxon>Eukaryota</taxon>
        <taxon>Fungi</taxon>
        <taxon>Dikarya</taxon>
        <taxon>Ascomycota</taxon>
        <taxon>Pezizomycotina</taxon>
        <taxon>Dothideomycetes</taxon>
        <taxon>Pleosporomycetidae</taxon>
        <taxon>Pleosporales</taxon>
        <taxon>Pleosporineae</taxon>
        <taxon>Didymellaceae</taxon>
        <taxon>Didymella</taxon>
    </lineage>
</organism>
<feature type="compositionally biased region" description="Polar residues" evidence="9">
    <location>
        <begin position="165"/>
        <end position="180"/>
    </location>
</feature>
<feature type="transmembrane region" description="Helical" evidence="10">
    <location>
        <begin position="409"/>
        <end position="433"/>
    </location>
</feature>
<feature type="transmembrane region" description="Helical" evidence="10">
    <location>
        <begin position="488"/>
        <end position="504"/>
    </location>
</feature>
<keyword evidence="4 10" id="KW-0812">Transmembrane</keyword>
<evidence type="ECO:0000256" key="3">
    <source>
        <dbReference type="ARBA" id="ARBA00022475"/>
    </source>
</evidence>
<dbReference type="EMBL" id="JAPEVA010000060">
    <property type="protein sequence ID" value="KAJ4402592.1"/>
    <property type="molecule type" value="Genomic_DNA"/>
</dbReference>
<dbReference type="PANTHER" id="PTHR28259:SF1">
    <property type="entry name" value="FLUORIDE EXPORT PROTEIN 1-RELATED"/>
    <property type="match status" value="1"/>
</dbReference>
<feature type="transmembrane region" description="Helical" evidence="10">
    <location>
        <begin position="585"/>
        <end position="604"/>
    </location>
</feature>
<keyword evidence="3" id="KW-1003">Cell membrane</keyword>
<evidence type="ECO:0000256" key="10">
    <source>
        <dbReference type="SAM" id="Phobius"/>
    </source>
</evidence>
<comment type="subcellular location">
    <subcellularLocation>
        <location evidence="2">Cell membrane</location>
        <topology evidence="2">Multi-pass membrane protein</topology>
    </subcellularLocation>
</comment>
<evidence type="ECO:0000256" key="2">
    <source>
        <dbReference type="ARBA" id="ARBA00004651"/>
    </source>
</evidence>
<feature type="transmembrane region" description="Helical" evidence="10">
    <location>
        <begin position="356"/>
        <end position="377"/>
    </location>
</feature>
<gene>
    <name evidence="11" type="ORF">N0V91_007130</name>
</gene>
<feature type="transmembrane region" description="Helical" evidence="10">
    <location>
        <begin position="250"/>
        <end position="270"/>
    </location>
</feature>
<comment type="function">
    <text evidence="1">Fluoride channel required for the rapid expulsion of cytoplasmic fluoride.</text>
</comment>
<feature type="region of interest" description="Disordered" evidence="9">
    <location>
        <begin position="317"/>
        <end position="348"/>
    </location>
</feature>
<dbReference type="GO" id="GO:1903425">
    <property type="term" value="F:fluoride transmembrane transporter activity"/>
    <property type="evidence" value="ECO:0007669"/>
    <property type="project" value="TreeGrafter"/>
</dbReference>
<feature type="compositionally biased region" description="Basic and acidic residues" evidence="9">
    <location>
        <begin position="7"/>
        <end position="22"/>
    </location>
</feature>
<dbReference type="AlphaFoldDB" id="A0A9W9D6R3"/>
<feature type="region of interest" description="Disordered" evidence="9">
    <location>
        <begin position="164"/>
        <end position="239"/>
    </location>
</feature>
<keyword evidence="6 10" id="KW-0472">Membrane</keyword>
<evidence type="ECO:0000256" key="6">
    <source>
        <dbReference type="ARBA" id="ARBA00023136"/>
    </source>
</evidence>
<proteinExistence type="inferred from homology"/>
<keyword evidence="5 10" id="KW-1133">Transmembrane helix</keyword>
<dbReference type="Proteomes" id="UP001140510">
    <property type="component" value="Unassembled WGS sequence"/>
</dbReference>
<evidence type="ECO:0000256" key="7">
    <source>
        <dbReference type="ARBA" id="ARBA00035120"/>
    </source>
</evidence>
<feature type="region of interest" description="Disordered" evidence="9">
    <location>
        <begin position="1"/>
        <end position="125"/>
    </location>
</feature>
<comment type="catalytic activity">
    <reaction evidence="8">
        <text>fluoride(in) = fluoride(out)</text>
        <dbReference type="Rhea" id="RHEA:76159"/>
        <dbReference type="ChEBI" id="CHEBI:17051"/>
    </reaction>
    <physiologicalReaction direction="left-to-right" evidence="8">
        <dbReference type="Rhea" id="RHEA:76160"/>
    </physiologicalReaction>
</comment>
<dbReference type="OrthoDB" id="409792at2759"/>
<feature type="compositionally biased region" description="Low complexity" evidence="9">
    <location>
        <begin position="23"/>
        <end position="49"/>
    </location>
</feature>
<evidence type="ECO:0000256" key="8">
    <source>
        <dbReference type="ARBA" id="ARBA00035585"/>
    </source>
</evidence>
<reference evidence="11" key="1">
    <citation type="submission" date="2022-10" db="EMBL/GenBank/DDBJ databases">
        <title>Tapping the CABI collections for fungal endophytes: first genome assemblies for Collariella, Neodidymelliopsis, Ascochyta clinopodiicola, Didymella pomorum, Didymosphaeria variabile, Neocosmospora piperis and Neocucurbitaria cava.</title>
        <authorList>
            <person name="Hill R."/>
        </authorList>
    </citation>
    <scope>NUCLEOTIDE SEQUENCE</scope>
    <source>
        <strain evidence="11">IMI 355091</strain>
    </source>
</reference>
<comment type="similarity">
    <text evidence="7">Belongs to the fluoride channel Fluc/FEX (TC 1.A.43) family.</text>
</comment>
<feature type="compositionally biased region" description="Basic and acidic residues" evidence="9">
    <location>
        <begin position="82"/>
        <end position="96"/>
    </location>
</feature>
<dbReference type="InterPro" id="IPR003691">
    <property type="entry name" value="FluC"/>
</dbReference>
<keyword evidence="12" id="KW-1185">Reference proteome</keyword>
<feature type="transmembrane region" description="Helical" evidence="10">
    <location>
        <begin position="516"/>
        <end position="535"/>
    </location>
</feature>
<dbReference type="Pfam" id="PF02537">
    <property type="entry name" value="CRCB"/>
    <property type="match status" value="2"/>
</dbReference>
<dbReference type="PANTHER" id="PTHR28259">
    <property type="entry name" value="FLUORIDE EXPORT PROTEIN 1-RELATED"/>
    <property type="match status" value="1"/>
</dbReference>
<feature type="transmembrane region" description="Helical" evidence="10">
    <location>
        <begin position="454"/>
        <end position="476"/>
    </location>
</feature>
<dbReference type="GO" id="GO:0005886">
    <property type="term" value="C:plasma membrane"/>
    <property type="evidence" value="ECO:0007669"/>
    <property type="project" value="UniProtKB-SubCell"/>
</dbReference>
<evidence type="ECO:0000313" key="11">
    <source>
        <dbReference type="EMBL" id="KAJ4402592.1"/>
    </source>
</evidence>
<feature type="compositionally biased region" description="Low complexity" evidence="9">
    <location>
        <begin position="200"/>
        <end position="210"/>
    </location>
</feature>
<evidence type="ECO:0000313" key="12">
    <source>
        <dbReference type="Proteomes" id="UP001140510"/>
    </source>
</evidence>
<evidence type="ECO:0000256" key="9">
    <source>
        <dbReference type="SAM" id="MobiDB-lite"/>
    </source>
</evidence>
<accession>A0A9W9D6R3</accession>